<dbReference type="STRING" id="1765722.AT728_06690"/>
<dbReference type="Proteomes" id="UP000054804">
    <property type="component" value="Unassembled WGS sequence"/>
</dbReference>
<comment type="caution">
    <text evidence="1">The sequence shown here is derived from an EMBL/GenBank/DDBJ whole genome shotgun (WGS) entry which is preliminary data.</text>
</comment>
<dbReference type="EMBL" id="LOCL01000029">
    <property type="protein sequence ID" value="KUF18732.1"/>
    <property type="molecule type" value="Genomic_DNA"/>
</dbReference>
<reference evidence="1 2" key="1">
    <citation type="submission" date="2015-12" db="EMBL/GenBank/DDBJ databases">
        <title>Draft genome sequence of Streptomyces silvensis ATCC 53525, a producer of novel hormone antagonists.</title>
        <authorList>
            <person name="Johnston C.W."/>
            <person name="Li Y."/>
            <person name="Magarvey N.A."/>
        </authorList>
    </citation>
    <scope>NUCLEOTIDE SEQUENCE [LARGE SCALE GENOMIC DNA]</scope>
    <source>
        <strain evidence="1 2">ATCC 53525</strain>
    </source>
</reference>
<proteinExistence type="predicted"/>
<gene>
    <name evidence="1" type="ORF">AT728_06690</name>
</gene>
<dbReference type="Pfam" id="PF07538">
    <property type="entry name" value="ChW"/>
    <property type="match status" value="1"/>
</dbReference>
<sequence length="120" mass="13037">MCDGAEAGTVGEGRPIRALNIAVSGTDGVSATAAYVREHWRAGDRWKAAEDQKDLYIGDKKSDHPMQGFSISIPGGSACFEVYAKDVEWIQEVCTPEGKDFYAGAPMEKDLQLEAVRLKV</sequence>
<evidence type="ECO:0000313" key="2">
    <source>
        <dbReference type="Proteomes" id="UP000054804"/>
    </source>
</evidence>
<dbReference type="InterPro" id="IPR006637">
    <property type="entry name" value="ChW"/>
</dbReference>
<keyword evidence="2" id="KW-1185">Reference proteome</keyword>
<protein>
    <submittedName>
        <fullName evidence="1">Uncharacterized protein</fullName>
    </submittedName>
</protein>
<evidence type="ECO:0000313" key="1">
    <source>
        <dbReference type="EMBL" id="KUF18732.1"/>
    </source>
</evidence>
<dbReference type="AlphaFoldDB" id="A0A0W7X732"/>
<organism evidence="1 2">
    <name type="scientific">Streptomyces silvensis</name>
    <dbReference type="NCBI Taxonomy" id="1765722"/>
    <lineage>
        <taxon>Bacteria</taxon>
        <taxon>Bacillati</taxon>
        <taxon>Actinomycetota</taxon>
        <taxon>Actinomycetes</taxon>
        <taxon>Kitasatosporales</taxon>
        <taxon>Streptomycetaceae</taxon>
        <taxon>Streptomyces</taxon>
    </lineage>
</organism>
<accession>A0A0W7X732</accession>
<name>A0A0W7X732_9ACTN</name>